<dbReference type="Pfam" id="PF11716">
    <property type="entry name" value="MDMPI_N"/>
    <property type="match status" value="1"/>
</dbReference>
<dbReference type="InterPro" id="IPR024344">
    <property type="entry name" value="MDMPI_metal-binding"/>
</dbReference>
<gene>
    <name evidence="2" type="ORF">FL583_18785</name>
</gene>
<dbReference type="EMBL" id="VIRS01000012">
    <property type="protein sequence ID" value="TQS43677.1"/>
    <property type="molecule type" value="Genomic_DNA"/>
</dbReference>
<dbReference type="NCBIfam" id="TIGR03083">
    <property type="entry name" value="maleylpyruvate isomerase family mycothiol-dependent enzyme"/>
    <property type="match status" value="1"/>
</dbReference>
<dbReference type="InParanoid" id="A0A545AQT2"/>
<comment type="caution">
    <text evidence="2">The sequence shown here is derived from an EMBL/GenBank/DDBJ whole genome shotgun (WGS) entry which is preliminary data.</text>
</comment>
<accession>A0A545AQT2</accession>
<dbReference type="InterPro" id="IPR034660">
    <property type="entry name" value="DinB/YfiT-like"/>
</dbReference>
<dbReference type="AlphaFoldDB" id="A0A545AQT2"/>
<name>A0A545AQT2_9ACTN</name>
<dbReference type="SUPFAM" id="SSF109854">
    <property type="entry name" value="DinB/YfiT-like putative metalloenzymes"/>
    <property type="match status" value="1"/>
</dbReference>
<dbReference type="RefSeq" id="WP_142705978.1">
    <property type="nucleotide sequence ID" value="NZ_VIRS01000012.1"/>
</dbReference>
<evidence type="ECO:0000313" key="2">
    <source>
        <dbReference type="EMBL" id="TQS43677.1"/>
    </source>
</evidence>
<evidence type="ECO:0000259" key="1">
    <source>
        <dbReference type="Pfam" id="PF11716"/>
    </source>
</evidence>
<feature type="domain" description="Mycothiol-dependent maleylpyruvate isomerase metal-binding" evidence="1">
    <location>
        <begin position="7"/>
        <end position="90"/>
    </location>
</feature>
<keyword evidence="2" id="KW-0413">Isomerase</keyword>
<dbReference type="Gene3D" id="1.20.120.450">
    <property type="entry name" value="dinb family like domain"/>
    <property type="match status" value="1"/>
</dbReference>
<dbReference type="OrthoDB" id="5178565at2"/>
<reference evidence="2 3" key="1">
    <citation type="submission" date="2019-07" db="EMBL/GenBank/DDBJ databases">
        <title>Cryptosporangium phraense sp. nov., isolated from plant litter.</title>
        <authorList>
            <person name="Suriyachadkun C."/>
        </authorList>
    </citation>
    <scope>NUCLEOTIDE SEQUENCE [LARGE SCALE GENOMIC DNA]</scope>
    <source>
        <strain evidence="2 3">A-T 5661</strain>
    </source>
</reference>
<dbReference type="GO" id="GO:0046872">
    <property type="term" value="F:metal ion binding"/>
    <property type="evidence" value="ECO:0007669"/>
    <property type="project" value="InterPro"/>
</dbReference>
<proteinExistence type="predicted"/>
<keyword evidence="3" id="KW-1185">Reference proteome</keyword>
<dbReference type="GO" id="GO:0016853">
    <property type="term" value="F:isomerase activity"/>
    <property type="evidence" value="ECO:0007669"/>
    <property type="project" value="UniProtKB-KW"/>
</dbReference>
<organism evidence="2 3">
    <name type="scientific">Cryptosporangium phraense</name>
    <dbReference type="NCBI Taxonomy" id="2593070"/>
    <lineage>
        <taxon>Bacteria</taxon>
        <taxon>Bacillati</taxon>
        <taxon>Actinomycetota</taxon>
        <taxon>Actinomycetes</taxon>
        <taxon>Cryptosporangiales</taxon>
        <taxon>Cryptosporangiaceae</taxon>
        <taxon>Cryptosporangium</taxon>
    </lineage>
</organism>
<protein>
    <submittedName>
        <fullName evidence="2">Maleylpyruvate isomerase family mycothiol-dependent enzyme</fullName>
    </submittedName>
</protein>
<sequence>MTWEIIDAERHRLADLLDDLSPTEWASPSLCAGWTVHDVAAHLTLQDLGLGAVIATVARGGGNLDRATSAAARRRAAALGPERIPDVIRAGSRRPNFGVTPLETLIDLLVHTQDIALALGRSHAMPVQAAATAATRVWTTRWPPPFPAVRALRGLRLRATDVDWSVGDGPLVEGPIAALLLLSTGRPSAIAQLPHADVDELTARLK</sequence>
<dbReference type="InterPro" id="IPR017517">
    <property type="entry name" value="Maleyloyr_isom"/>
</dbReference>
<evidence type="ECO:0000313" key="3">
    <source>
        <dbReference type="Proteomes" id="UP000317982"/>
    </source>
</evidence>
<dbReference type="Proteomes" id="UP000317982">
    <property type="component" value="Unassembled WGS sequence"/>
</dbReference>
<keyword evidence="2" id="KW-0670">Pyruvate</keyword>